<proteinExistence type="inferred from homology"/>
<keyword evidence="1" id="KW-0539">Nucleus</keyword>
<keyword evidence="1" id="KW-0238">DNA-binding</keyword>
<comment type="similarity">
    <text evidence="1">Belongs to the C1D family.</text>
</comment>
<accession>A0A833QVU2</accession>
<sequence>MLCEDQTGGFGEPAPVQKSSMVPENILESVTETLAYAEEVRTALLQFFAVAGDDPDALAELPPLLQARAYLVLSKTTTSLLSVQLRCTGVDPDEHPISKEFDRLSLCGEKLGRYQDWEKAPLRPSTRVNKRGAARVIGHALPQLTAEQRESLRDISRGNEARMRSFTDKRARKKRRQQGGGPSSSGDKSVRQAAEEFLQKAAKELVMCTNSDGVRGPLRILSDGEEHEQVEQET</sequence>
<dbReference type="AlphaFoldDB" id="A0A833QVU2"/>
<organism evidence="3 4">
    <name type="scientific">Carex littledalei</name>
    <dbReference type="NCBI Taxonomy" id="544730"/>
    <lineage>
        <taxon>Eukaryota</taxon>
        <taxon>Viridiplantae</taxon>
        <taxon>Streptophyta</taxon>
        <taxon>Embryophyta</taxon>
        <taxon>Tracheophyta</taxon>
        <taxon>Spermatophyta</taxon>
        <taxon>Magnoliopsida</taxon>
        <taxon>Liliopsida</taxon>
        <taxon>Poales</taxon>
        <taxon>Cyperaceae</taxon>
        <taxon>Cyperoideae</taxon>
        <taxon>Cariceae</taxon>
        <taxon>Carex</taxon>
        <taxon>Carex subgen. Euthyceras</taxon>
    </lineage>
</organism>
<dbReference type="Proteomes" id="UP000623129">
    <property type="component" value="Unassembled WGS sequence"/>
</dbReference>
<name>A0A833QVU2_9POAL</name>
<dbReference type="OrthoDB" id="1421013at2759"/>
<evidence type="ECO:0000313" key="4">
    <source>
        <dbReference type="Proteomes" id="UP000623129"/>
    </source>
</evidence>
<keyword evidence="1" id="KW-0694">RNA-binding</keyword>
<feature type="compositionally biased region" description="Basic and acidic residues" evidence="2">
    <location>
        <begin position="148"/>
        <end position="169"/>
    </location>
</feature>
<feature type="region of interest" description="Disordered" evidence="2">
    <location>
        <begin position="148"/>
        <end position="195"/>
    </location>
</feature>
<dbReference type="PANTHER" id="PTHR15341:SF3">
    <property type="entry name" value="NUCLEAR NUCLEIC ACID-BINDING PROTEIN C1D"/>
    <property type="match status" value="1"/>
</dbReference>
<evidence type="ECO:0000256" key="2">
    <source>
        <dbReference type="SAM" id="MobiDB-lite"/>
    </source>
</evidence>
<comment type="subunit">
    <text evidence="1">Monomer and homodimer.</text>
</comment>
<dbReference type="GO" id="GO:0003677">
    <property type="term" value="F:DNA binding"/>
    <property type="evidence" value="ECO:0007669"/>
    <property type="project" value="UniProtKB-KW"/>
</dbReference>
<comment type="function">
    <text evidence="1">Plays a role in the recruitment of the exosome to pre-rRNA to mediate the 3'-5' end processing of the 5.8S rRNA.</text>
</comment>
<reference evidence="3" key="1">
    <citation type="submission" date="2020-01" db="EMBL/GenBank/DDBJ databases">
        <title>Genome sequence of Kobresia littledalei, the first chromosome-level genome in the family Cyperaceae.</title>
        <authorList>
            <person name="Qu G."/>
        </authorList>
    </citation>
    <scope>NUCLEOTIDE SEQUENCE</scope>
    <source>
        <strain evidence="3">C.B.Clarke</strain>
        <tissue evidence="3">Leaf</tissue>
    </source>
</reference>
<evidence type="ECO:0000313" key="3">
    <source>
        <dbReference type="EMBL" id="KAF3325836.1"/>
    </source>
</evidence>
<evidence type="ECO:0000256" key="1">
    <source>
        <dbReference type="RuleBase" id="RU368003"/>
    </source>
</evidence>
<dbReference type="PANTHER" id="PTHR15341">
    <property type="entry name" value="SUN-COR STEROID HORMONE RECEPTOR CO-REPRESSOR"/>
    <property type="match status" value="1"/>
</dbReference>
<keyword evidence="1" id="KW-0698">rRNA processing</keyword>
<feature type="compositionally biased region" description="Basic and acidic residues" evidence="2">
    <location>
        <begin position="222"/>
        <end position="234"/>
    </location>
</feature>
<gene>
    <name evidence="3" type="ORF">FCM35_KLT08916</name>
</gene>
<dbReference type="GO" id="GO:0005730">
    <property type="term" value="C:nucleolus"/>
    <property type="evidence" value="ECO:0007669"/>
    <property type="project" value="UniProtKB-SubCell"/>
</dbReference>
<dbReference type="GO" id="GO:0000178">
    <property type="term" value="C:exosome (RNase complex)"/>
    <property type="evidence" value="ECO:0007669"/>
    <property type="project" value="TreeGrafter"/>
</dbReference>
<comment type="subcellular location">
    <subcellularLocation>
        <location evidence="1">Cytoplasm</location>
    </subcellularLocation>
    <subcellularLocation>
        <location evidence="1">Nucleus</location>
        <location evidence="1">Nucleolus</location>
    </subcellularLocation>
    <subcellularLocation>
        <location evidence="1">Nucleus</location>
    </subcellularLocation>
</comment>
<dbReference type="GO" id="GO:0000460">
    <property type="term" value="P:maturation of 5.8S rRNA"/>
    <property type="evidence" value="ECO:0007669"/>
    <property type="project" value="TreeGrafter"/>
</dbReference>
<feature type="region of interest" description="Disordered" evidence="2">
    <location>
        <begin position="211"/>
        <end position="234"/>
    </location>
</feature>
<dbReference type="InterPro" id="IPR011082">
    <property type="entry name" value="Exosome-assoc_fac/DNA_repair"/>
</dbReference>
<dbReference type="GO" id="GO:0003723">
    <property type="term" value="F:RNA binding"/>
    <property type="evidence" value="ECO:0007669"/>
    <property type="project" value="UniProtKB-UniRule"/>
</dbReference>
<dbReference type="GO" id="GO:0010468">
    <property type="term" value="P:regulation of gene expression"/>
    <property type="evidence" value="ECO:0007669"/>
    <property type="project" value="TreeGrafter"/>
</dbReference>
<keyword evidence="4" id="KW-1185">Reference proteome</keyword>
<dbReference type="EMBL" id="SWLB01000019">
    <property type="protein sequence ID" value="KAF3325836.1"/>
    <property type="molecule type" value="Genomic_DNA"/>
</dbReference>
<dbReference type="GO" id="GO:0005737">
    <property type="term" value="C:cytoplasm"/>
    <property type="evidence" value="ECO:0007669"/>
    <property type="project" value="UniProtKB-SubCell"/>
</dbReference>
<comment type="caution">
    <text evidence="3">The sequence shown here is derived from an EMBL/GenBank/DDBJ whole genome shotgun (WGS) entry which is preliminary data.</text>
</comment>
<protein>
    <recommendedName>
        <fullName evidence="1">Nuclear nucleic acid-binding protein C1D</fullName>
    </recommendedName>
</protein>
<keyword evidence="1" id="KW-0963">Cytoplasm</keyword>